<dbReference type="InterPro" id="IPR012334">
    <property type="entry name" value="Pectin_lyas_fold"/>
</dbReference>
<keyword evidence="2" id="KW-0964">Secreted</keyword>
<feature type="domain" description="Immunoglobulin" evidence="3">
    <location>
        <begin position="461"/>
        <end position="532"/>
    </location>
</feature>
<evidence type="ECO:0000313" key="6">
    <source>
        <dbReference type="Proteomes" id="UP000614216"/>
    </source>
</evidence>
<organism evidence="5 6">
    <name type="scientific">Fulvivirga marina</name>
    <dbReference type="NCBI Taxonomy" id="2494733"/>
    <lineage>
        <taxon>Bacteria</taxon>
        <taxon>Pseudomonadati</taxon>
        <taxon>Bacteroidota</taxon>
        <taxon>Cytophagia</taxon>
        <taxon>Cytophagales</taxon>
        <taxon>Fulvivirgaceae</taxon>
        <taxon>Fulvivirga</taxon>
    </lineage>
</organism>
<evidence type="ECO:0000259" key="4">
    <source>
        <dbReference type="SMART" id="SM00656"/>
    </source>
</evidence>
<comment type="caution">
    <text evidence="5">The sequence shown here is derived from an EMBL/GenBank/DDBJ whole genome shotgun (WGS) entry which is preliminary data.</text>
</comment>
<keyword evidence="2" id="KW-0119">Carbohydrate metabolism</keyword>
<dbReference type="SMART" id="SM00656">
    <property type="entry name" value="Amb_all"/>
    <property type="match status" value="1"/>
</dbReference>
<dbReference type="GO" id="GO:0005576">
    <property type="term" value="C:extracellular region"/>
    <property type="evidence" value="ECO:0007669"/>
    <property type="project" value="UniProtKB-SubCell"/>
</dbReference>
<dbReference type="GO" id="GO:0030570">
    <property type="term" value="F:pectate lyase activity"/>
    <property type="evidence" value="ECO:0007669"/>
    <property type="project" value="InterPro"/>
</dbReference>
<evidence type="ECO:0000256" key="2">
    <source>
        <dbReference type="RuleBase" id="RU361173"/>
    </source>
</evidence>
<gene>
    <name evidence="5" type="ORF">JMN32_15385</name>
</gene>
<dbReference type="Proteomes" id="UP000614216">
    <property type="component" value="Unassembled WGS sequence"/>
</dbReference>
<dbReference type="Gene3D" id="2.160.20.10">
    <property type="entry name" value="Single-stranded right-handed beta-helix, Pectin lyase-like"/>
    <property type="match status" value="1"/>
</dbReference>
<dbReference type="InterPro" id="IPR003599">
    <property type="entry name" value="Ig_sub"/>
</dbReference>
<keyword evidence="2" id="KW-0624">Polysaccharide degradation</keyword>
<dbReference type="PANTHER" id="PTHR31683:SF18">
    <property type="entry name" value="PECTATE LYASE 21-RELATED"/>
    <property type="match status" value="1"/>
</dbReference>
<reference evidence="5" key="1">
    <citation type="submission" date="2021-01" db="EMBL/GenBank/DDBJ databases">
        <title>Fulvivirga kasyanovii gen. nov., sp nov., a novel member of the phylum Bacteroidetes isolated from seawater in a mussel farm.</title>
        <authorList>
            <person name="Zhao L.-H."/>
            <person name="Wang Z.-J."/>
        </authorList>
    </citation>
    <scope>NUCLEOTIDE SEQUENCE</scope>
    <source>
        <strain evidence="5">29W222</strain>
    </source>
</reference>
<name>A0A937FWZ2_9BACT</name>
<feature type="domain" description="Immunoglobulin" evidence="3">
    <location>
        <begin position="369"/>
        <end position="441"/>
    </location>
</feature>
<dbReference type="InterPro" id="IPR011050">
    <property type="entry name" value="Pectin_lyase_fold/virulence"/>
</dbReference>
<evidence type="ECO:0000256" key="1">
    <source>
        <dbReference type="ARBA" id="ARBA00023239"/>
    </source>
</evidence>
<dbReference type="AlphaFoldDB" id="A0A937FWZ2"/>
<protein>
    <submittedName>
        <fullName evidence="5">T9SS type A sorting domain-containing protein</fullName>
    </submittedName>
</protein>
<comment type="subcellular location">
    <subcellularLocation>
        <location evidence="2">Secreted</location>
    </subcellularLocation>
</comment>
<keyword evidence="1 2" id="KW-0456">Lyase</keyword>
<comment type="similarity">
    <text evidence="2">Belongs to the polysaccharide lyase 1 family.</text>
</comment>
<dbReference type="InterPro" id="IPR045032">
    <property type="entry name" value="PEL"/>
</dbReference>
<dbReference type="InterPro" id="IPR002022">
    <property type="entry name" value="Pec_lyase"/>
</dbReference>
<evidence type="ECO:0000313" key="5">
    <source>
        <dbReference type="EMBL" id="MBL6447700.1"/>
    </source>
</evidence>
<evidence type="ECO:0000259" key="3">
    <source>
        <dbReference type="SMART" id="SM00409"/>
    </source>
</evidence>
<dbReference type="GO" id="GO:0000272">
    <property type="term" value="P:polysaccharide catabolic process"/>
    <property type="evidence" value="ECO:0007669"/>
    <property type="project" value="UniProtKB-KW"/>
</dbReference>
<dbReference type="SMART" id="SM00409">
    <property type="entry name" value="IG"/>
    <property type="match status" value="2"/>
</dbReference>
<dbReference type="EMBL" id="JAEUGD010000053">
    <property type="protein sequence ID" value="MBL6447700.1"/>
    <property type="molecule type" value="Genomic_DNA"/>
</dbReference>
<dbReference type="Pfam" id="PF00544">
    <property type="entry name" value="Pectate_lyase_4"/>
    <property type="match status" value="1"/>
</dbReference>
<dbReference type="NCBIfam" id="TIGR04183">
    <property type="entry name" value="Por_Secre_tail"/>
    <property type="match status" value="1"/>
</dbReference>
<keyword evidence="6" id="KW-1185">Reference proteome</keyword>
<dbReference type="SUPFAM" id="SSF51126">
    <property type="entry name" value="Pectin lyase-like"/>
    <property type="match status" value="1"/>
</dbReference>
<feature type="domain" description="Pectate lyase" evidence="4">
    <location>
        <begin position="42"/>
        <end position="277"/>
    </location>
</feature>
<dbReference type="InterPro" id="IPR026444">
    <property type="entry name" value="Secre_tail"/>
</dbReference>
<accession>A0A937FWZ2</accession>
<dbReference type="Gene3D" id="2.60.40.10">
    <property type="entry name" value="Immunoglobulins"/>
    <property type="match status" value="2"/>
</dbReference>
<sequence length="722" mass="76355">MKTIYYLFFLVVLITSRNVFSQDLCAPIGWATQGITLTGGGNASPVVVDTYDELKNALKSSSVKVVHVSGIINIPSGGRIYFQDQSDKTIFGLPGSKLVSSDKTSSGSGTLIVKRCKNIIIRNMTFEGPGAYDVDGYDNLLISDCANVWVDHCEFYDGLDGNFDINNGADLISVTWCKFGYKKAPQGGGSGGSNDHRFTNLIGSGDGVTGDRGKLRVTFKNCWWAPGCKARMPRVRFGKVHIVNNYFNSTASTYCIQAGFESNLLIEGNVFENVKNPIDLMNNTFTAVTERNNRFTGSTSGSKSGSGSAFTPPYQYNVANPNNIVTPITSCAGATLSGPGGCSSCGETNCTPTAITPYVQINGGSWSKTTTATVDAGSTVKFGPQPTSGGSWNWSGPNGFSATTREVTLSNTQSSGAGNYVATYTNSGGCQSTQTFKVTINCSSTAITPYVQINGGSWSQSTSATVDVGGSIKFGPQPISSGWSWSGPNGFSASTREVTLGNIQTSAAGNYIATFTNSSGCKSSQTFSVTVNAANPASLVKHGSGSSSQTVSLGQSINGFYYNWYYATTVQVTGVPQGINVAINNTDQIVSFSGAPTQTGTFKYTITTVGGSPNASKSATFTVNTTSSVAKSNSTDEGVNVPEVFPNPFELVTTFRFKVVQKGKVSIDIYSTSGTHIAEVVNDTFEAGFHQVAFKRGVLKSGIYIYVLESAQGTLRKRLIIE</sequence>
<proteinExistence type="inferred from homology"/>
<dbReference type="RefSeq" id="WP_202857239.1">
    <property type="nucleotide sequence ID" value="NZ_JAEUGD010000053.1"/>
</dbReference>
<dbReference type="PANTHER" id="PTHR31683">
    <property type="entry name" value="PECTATE LYASE 18-RELATED"/>
    <property type="match status" value="1"/>
</dbReference>
<dbReference type="InterPro" id="IPR013783">
    <property type="entry name" value="Ig-like_fold"/>
</dbReference>